<keyword evidence="2" id="KW-0472">Membrane</keyword>
<gene>
    <name evidence="3" type="ORF">COU90_00630</name>
</gene>
<reference evidence="4" key="1">
    <citation type="submission" date="2017-09" db="EMBL/GenBank/DDBJ databases">
        <title>Depth-based differentiation of microbial function through sediment-hosted aquifers and enrichment of novel symbionts in the deep terrestrial subsurface.</title>
        <authorList>
            <person name="Probst A.J."/>
            <person name="Ladd B."/>
            <person name="Jarett J.K."/>
            <person name="Geller-Mcgrath D.E."/>
            <person name="Sieber C.M.K."/>
            <person name="Emerson J.B."/>
            <person name="Anantharaman K."/>
            <person name="Thomas B.C."/>
            <person name="Malmstrom R."/>
            <person name="Stieglmeier M."/>
            <person name="Klingl A."/>
            <person name="Woyke T."/>
            <person name="Ryan C.M."/>
            <person name="Banfield J.F."/>
        </authorList>
    </citation>
    <scope>NUCLEOTIDE SEQUENCE [LARGE SCALE GENOMIC DNA]</scope>
</reference>
<dbReference type="AlphaFoldDB" id="A0A2M8KXY8"/>
<evidence type="ECO:0000313" key="4">
    <source>
        <dbReference type="Proteomes" id="UP000229098"/>
    </source>
</evidence>
<evidence type="ECO:0000256" key="1">
    <source>
        <dbReference type="SAM" id="MobiDB-lite"/>
    </source>
</evidence>
<proteinExistence type="predicted"/>
<name>A0A2M8KXY8_9BACT</name>
<organism evidence="3 4">
    <name type="scientific">Candidatus Ryanbacteria bacterium CG10_big_fil_rev_8_21_14_0_10_43_42</name>
    <dbReference type="NCBI Taxonomy" id="1974864"/>
    <lineage>
        <taxon>Bacteria</taxon>
        <taxon>Candidatus Ryaniibacteriota</taxon>
    </lineage>
</organism>
<accession>A0A2M8KXY8</accession>
<sequence>MALDDLKKRLFKPNETFPERRGEPDLSPAYSGGVRTWGGDSDPRVIEERREQKKRRHTRTIFWSMMTLLVFVLAGGVATFIFLNNEGNISADNIELTILSPETIAAGEHVTFEVRYANRNEVALESVELIFEYPDGARPVFGEAPRRGRFRERIPIGRLLPGGEGEERFEAFVFGDEGVSVKADATLEYRPENTSARFGKDTSALVMVNKSPIGITISVPEEINNGQEVELTIDYVSTGESAFEDVSLEIRYPDNFSMISAVPAPGIDNSIWHIGALEPDAEGTITVRGILTGNPLDSHFFEAQIGIFDEETKAWNTYARASHNVHIREALLSVDLLVGGENNVKITPGGIIVFSVPWRNNLPVSVQNALIEVILEGEQFNYGNVSVEGGSYDGVNKRVLVNASTDPRLEFLDPGESGSFTFSVGTVENPSVQSIRDKNFTVSARARIYSNFVPEGYEGVDITGTDSLSASFITRVDFVSKGLHRSGVIPNGGPMPPRVGEETTYTITWSLTNVSNDVENGVVESSLPAYVRWKNVVNPANEKITYNSNTGRIMWDVGFLVAGTGFTRPAREVSFQVGLVPNQNHVGSQPALITEARFEGHDIFTDTPIAENRGEVSTTLRDDPLVDGTEYKVVQ</sequence>
<evidence type="ECO:0000313" key="3">
    <source>
        <dbReference type="EMBL" id="PJE64761.1"/>
    </source>
</evidence>
<comment type="caution">
    <text evidence="3">The sequence shown here is derived from an EMBL/GenBank/DDBJ whole genome shotgun (WGS) entry which is preliminary data.</text>
</comment>
<evidence type="ECO:0008006" key="5">
    <source>
        <dbReference type="Google" id="ProtNLM"/>
    </source>
</evidence>
<protein>
    <recommendedName>
        <fullName evidence="5">DUF11 domain-containing protein</fullName>
    </recommendedName>
</protein>
<keyword evidence="2" id="KW-1133">Transmembrane helix</keyword>
<dbReference type="EMBL" id="PFEF01000003">
    <property type="protein sequence ID" value="PJE64761.1"/>
    <property type="molecule type" value="Genomic_DNA"/>
</dbReference>
<feature type="transmembrane region" description="Helical" evidence="2">
    <location>
        <begin position="60"/>
        <end position="83"/>
    </location>
</feature>
<evidence type="ECO:0000256" key="2">
    <source>
        <dbReference type="SAM" id="Phobius"/>
    </source>
</evidence>
<feature type="region of interest" description="Disordered" evidence="1">
    <location>
        <begin position="1"/>
        <end position="42"/>
    </location>
</feature>
<keyword evidence="2" id="KW-0812">Transmembrane</keyword>
<dbReference type="Proteomes" id="UP000229098">
    <property type="component" value="Unassembled WGS sequence"/>
</dbReference>